<dbReference type="Proteomes" id="UP001175211">
    <property type="component" value="Unassembled WGS sequence"/>
</dbReference>
<proteinExistence type="predicted"/>
<evidence type="ECO:0000313" key="2">
    <source>
        <dbReference type="Proteomes" id="UP001175211"/>
    </source>
</evidence>
<accession>A0AA39MP84</accession>
<dbReference type="EMBL" id="JAUEPS010000071">
    <property type="protein sequence ID" value="KAK0441213.1"/>
    <property type="molecule type" value="Genomic_DNA"/>
</dbReference>
<sequence>MDSDFSDFTHHLPLHSLTNQELSHSDYSLTALLHSDDYDLHSLGYSDPTLGFNLPQLPSHASLTSTLNDQCSLPQAENSNLSLGFPIGGGIIDSSFSTINTNFYATRHAEDLNGWEIRSTAAHDNTSMIGNFNDPGPSISRPICPRDPVQVPASKFIAYDPAKEKSTTRGDTGKHSNKPVAPLWNTRLVRSISNEIGALIPWIPLYYFI</sequence>
<organism evidence="1 2">
    <name type="scientific">Armillaria tabescens</name>
    <name type="common">Ringless honey mushroom</name>
    <name type="synonym">Agaricus tabescens</name>
    <dbReference type="NCBI Taxonomy" id="1929756"/>
    <lineage>
        <taxon>Eukaryota</taxon>
        <taxon>Fungi</taxon>
        <taxon>Dikarya</taxon>
        <taxon>Basidiomycota</taxon>
        <taxon>Agaricomycotina</taxon>
        <taxon>Agaricomycetes</taxon>
        <taxon>Agaricomycetidae</taxon>
        <taxon>Agaricales</taxon>
        <taxon>Marasmiineae</taxon>
        <taxon>Physalacriaceae</taxon>
        <taxon>Desarmillaria</taxon>
    </lineage>
</organism>
<keyword evidence="2" id="KW-1185">Reference proteome</keyword>
<comment type="caution">
    <text evidence="1">The sequence shown here is derived from an EMBL/GenBank/DDBJ whole genome shotgun (WGS) entry which is preliminary data.</text>
</comment>
<protein>
    <submittedName>
        <fullName evidence="1">Uncharacterized protein</fullName>
    </submittedName>
</protein>
<dbReference type="RefSeq" id="XP_060323899.1">
    <property type="nucleotide sequence ID" value="XM_060478420.1"/>
</dbReference>
<reference evidence="1" key="1">
    <citation type="submission" date="2023-06" db="EMBL/GenBank/DDBJ databases">
        <authorList>
            <consortium name="Lawrence Berkeley National Laboratory"/>
            <person name="Ahrendt S."/>
            <person name="Sahu N."/>
            <person name="Indic B."/>
            <person name="Wong-Bajracharya J."/>
            <person name="Merenyi Z."/>
            <person name="Ke H.-M."/>
            <person name="Monk M."/>
            <person name="Kocsube S."/>
            <person name="Drula E."/>
            <person name="Lipzen A."/>
            <person name="Balint B."/>
            <person name="Henrissat B."/>
            <person name="Andreopoulos B."/>
            <person name="Martin F.M."/>
            <person name="Harder C.B."/>
            <person name="Rigling D."/>
            <person name="Ford K.L."/>
            <person name="Foster G.D."/>
            <person name="Pangilinan J."/>
            <person name="Papanicolaou A."/>
            <person name="Barry K."/>
            <person name="LaButti K."/>
            <person name="Viragh M."/>
            <person name="Koriabine M."/>
            <person name="Yan M."/>
            <person name="Riley R."/>
            <person name="Champramary S."/>
            <person name="Plett K.L."/>
            <person name="Tsai I.J."/>
            <person name="Slot J."/>
            <person name="Sipos G."/>
            <person name="Plett J."/>
            <person name="Nagy L.G."/>
            <person name="Grigoriev I.V."/>
        </authorList>
    </citation>
    <scope>NUCLEOTIDE SEQUENCE</scope>
    <source>
        <strain evidence="1">CCBAS 213</strain>
    </source>
</reference>
<dbReference type="GeneID" id="85361968"/>
<gene>
    <name evidence="1" type="ORF">EV420DRAFT_1650133</name>
</gene>
<name>A0AA39MP84_ARMTA</name>
<evidence type="ECO:0000313" key="1">
    <source>
        <dbReference type="EMBL" id="KAK0441213.1"/>
    </source>
</evidence>
<dbReference type="AlphaFoldDB" id="A0AA39MP84"/>